<name>A0ABV6W5J9_9ACTN</name>
<reference evidence="1 2" key="1">
    <citation type="submission" date="2024-09" db="EMBL/GenBank/DDBJ databases">
        <authorList>
            <person name="Lee S.D."/>
        </authorList>
    </citation>
    <scope>NUCLEOTIDE SEQUENCE [LARGE SCALE GENOMIC DNA]</scope>
    <source>
        <strain evidence="1 2">N8-3</strain>
    </source>
</reference>
<accession>A0ABV6W5J9</accession>
<gene>
    <name evidence="1" type="ORF">ACEZDE_32255</name>
</gene>
<evidence type="ECO:0000313" key="1">
    <source>
        <dbReference type="EMBL" id="MFC1421280.1"/>
    </source>
</evidence>
<dbReference type="RefSeq" id="WP_380544194.1">
    <property type="nucleotide sequence ID" value="NZ_JBHFAB010000037.1"/>
</dbReference>
<dbReference type="InterPro" id="IPR036388">
    <property type="entry name" value="WH-like_DNA-bd_sf"/>
</dbReference>
<evidence type="ECO:0000313" key="2">
    <source>
        <dbReference type="Proteomes" id="UP001592531"/>
    </source>
</evidence>
<dbReference type="EMBL" id="JBHFAB010000037">
    <property type="protein sequence ID" value="MFC1421280.1"/>
    <property type="molecule type" value="Genomic_DNA"/>
</dbReference>
<dbReference type="Gene3D" id="1.10.10.10">
    <property type="entry name" value="Winged helix-like DNA-binding domain superfamily/Winged helix DNA-binding domain"/>
    <property type="match status" value="1"/>
</dbReference>
<proteinExistence type="predicted"/>
<comment type="caution">
    <text evidence="1">The sequence shown here is derived from an EMBL/GenBank/DDBJ whole genome shotgun (WGS) entry which is preliminary data.</text>
</comment>
<protein>
    <recommendedName>
        <fullName evidence="3">ArsR family transcriptional regulator</fullName>
    </recommendedName>
</protein>
<keyword evidence="2" id="KW-1185">Reference proteome</keyword>
<evidence type="ECO:0008006" key="3">
    <source>
        <dbReference type="Google" id="ProtNLM"/>
    </source>
</evidence>
<organism evidence="1 2">
    <name type="scientific">Streptacidiphilus cavernicola</name>
    <dbReference type="NCBI Taxonomy" id="3342716"/>
    <lineage>
        <taxon>Bacteria</taxon>
        <taxon>Bacillati</taxon>
        <taxon>Actinomycetota</taxon>
        <taxon>Actinomycetes</taxon>
        <taxon>Kitasatosporales</taxon>
        <taxon>Streptomycetaceae</taxon>
        <taxon>Streptacidiphilus</taxon>
    </lineage>
</organism>
<dbReference type="InterPro" id="IPR036390">
    <property type="entry name" value="WH_DNA-bd_sf"/>
</dbReference>
<dbReference type="Proteomes" id="UP001592531">
    <property type="component" value="Unassembled WGS sequence"/>
</dbReference>
<dbReference type="SUPFAM" id="SSF46785">
    <property type="entry name" value="Winged helix' DNA-binding domain"/>
    <property type="match status" value="1"/>
</dbReference>
<sequence length="108" mass="11831">MDDDDARELRQLSAGVFGNRYRAELIAALAAAGDRGICLSDLARARRVPASVYHPPVRTLIALGLVERLAPAAGDRRRWYRSCGSTHTWHSLAATVARLQEHQPTQAA</sequence>